<sequence length="296" mass="34000">MTPKQLLAKSWNSTGFMYEFIAVYTLIFFVTLWIFFAKLNKKENNKLFMTLGFTFATFLMFIIPWSWSFFLSDRRSFALANPIVVLLQAMLQGVDVTKKTFEPIFTGIWYLIGGQLLGGLAGFITFVPLYCLLRNFFKDVEKYSDNLKEMSLLNIFKINNKANNNPKYFAIKEAIFISLFTATVPLLNYVNQTNYGATPYDKMFLTLAVIAFTIYISSYFGYYAFHIFFTFINFIMTAIFSLYQLIKQQKSSINKNNIIKDSWSFAITSSLSITIPLIFGLIVAQITINSGAGINF</sequence>
<gene>
    <name evidence="2" type="ORF">KQ875_00135</name>
</gene>
<feature type="transmembrane region" description="Helical" evidence="1">
    <location>
        <begin position="203"/>
        <end position="221"/>
    </location>
</feature>
<evidence type="ECO:0008006" key="4">
    <source>
        <dbReference type="Google" id="ProtNLM"/>
    </source>
</evidence>
<evidence type="ECO:0000256" key="1">
    <source>
        <dbReference type="SAM" id="Phobius"/>
    </source>
</evidence>
<feature type="transmembrane region" description="Helical" evidence="1">
    <location>
        <begin position="48"/>
        <end position="70"/>
    </location>
</feature>
<dbReference type="RefSeq" id="WP_216488223.1">
    <property type="nucleotide sequence ID" value="NZ_JAHMHH010000001.1"/>
</dbReference>
<organism evidence="2 3">
    <name type="scientific">Mycoplasma zalophi</name>
    <dbReference type="NCBI Taxonomy" id="191287"/>
    <lineage>
        <taxon>Bacteria</taxon>
        <taxon>Bacillati</taxon>
        <taxon>Mycoplasmatota</taxon>
        <taxon>Mollicutes</taxon>
        <taxon>Mycoplasmataceae</taxon>
        <taxon>Mycoplasma</taxon>
    </lineage>
</organism>
<feature type="transmembrane region" description="Helical" evidence="1">
    <location>
        <begin position="16"/>
        <end position="36"/>
    </location>
</feature>
<feature type="transmembrane region" description="Helical" evidence="1">
    <location>
        <begin position="227"/>
        <end position="246"/>
    </location>
</feature>
<keyword evidence="1" id="KW-0472">Membrane</keyword>
<keyword evidence="3" id="KW-1185">Reference proteome</keyword>
<feature type="transmembrane region" description="Helical" evidence="1">
    <location>
        <begin position="174"/>
        <end position="191"/>
    </location>
</feature>
<keyword evidence="1" id="KW-0812">Transmembrane</keyword>
<feature type="transmembrane region" description="Helical" evidence="1">
    <location>
        <begin position="108"/>
        <end position="130"/>
    </location>
</feature>
<dbReference type="Proteomes" id="UP000718793">
    <property type="component" value="Unassembled WGS sequence"/>
</dbReference>
<proteinExistence type="predicted"/>
<dbReference type="NCBIfam" id="NF046011">
    <property type="entry name" value="MAG4940_fam"/>
    <property type="match status" value="1"/>
</dbReference>
<accession>A0ABS6DP28</accession>
<keyword evidence="1" id="KW-1133">Transmembrane helix</keyword>
<feature type="transmembrane region" description="Helical" evidence="1">
    <location>
        <begin position="267"/>
        <end position="288"/>
    </location>
</feature>
<dbReference type="EMBL" id="JAHMHH010000001">
    <property type="protein sequence ID" value="MBU4692008.1"/>
    <property type="molecule type" value="Genomic_DNA"/>
</dbReference>
<evidence type="ECO:0000313" key="3">
    <source>
        <dbReference type="Proteomes" id="UP000718793"/>
    </source>
</evidence>
<reference evidence="2" key="1">
    <citation type="submission" date="2021-06" db="EMBL/GenBank/DDBJ databases">
        <title>Novel Mycoplasma species detected in California sea lions (Zalophus californianus) from the USA.</title>
        <authorList>
            <person name="Volokhov D.V."/>
            <person name="Furtak V.A."/>
            <person name="Zagorodnyaya T.A."/>
        </authorList>
    </citation>
    <scope>NUCLEOTIDE SEQUENCE [LARGE SCALE GENOMIC DNA]</scope>
    <source>
        <strain evidence="2">CSL 5346</strain>
    </source>
</reference>
<name>A0ABS6DP28_9MOLU</name>
<comment type="caution">
    <text evidence="2">The sequence shown here is derived from an EMBL/GenBank/DDBJ whole genome shotgun (WGS) entry which is preliminary data.</text>
</comment>
<protein>
    <recommendedName>
        <fullName evidence="4">Transmembrane protein</fullName>
    </recommendedName>
</protein>
<evidence type="ECO:0000313" key="2">
    <source>
        <dbReference type="EMBL" id="MBU4692008.1"/>
    </source>
</evidence>